<feature type="compositionally biased region" description="Low complexity" evidence="5">
    <location>
        <begin position="1649"/>
        <end position="1665"/>
    </location>
</feature>
<sequence>MAMFRRMKDLVKDLPLFQEQQQQQQQQQQTNDHLSPRTTTTTTTSGHHSPLSPTPQPITPPTPPIRRDYDSYANRSTTTTTTTNQQQQQQQPPSIDLWSIFTSSEVPSVKQQQASTAKLRSLWQDFLSSKSDRDKISRLNRLLPHFIALAEDQKLDVRNMTDIFGNNAKAFAFAVSRRLVKDLQELAKLQQQQQPGSGGTGQQQQPLTKEMHSKEVYKYFSQAGSNMSFGTDLTDLYPPTITYINSKKILLHLIQDLNNYFAFTTETYVAICQMIIKILQESSKKSAILLDDFHKIDGYNFLLTSLFRLESSKEKAYLIDFFLDSLCSLIYVGYGHITIPESSPVPYQTSISHNLKEISNQLYITKNESAFLDYEFLSNPLKYHVMKIVCFVVTVLNYVPFQELSTFSLLLNENPSVFTLEMIYQLISTLVNFEFRYKHIFREAGLLDILIKVIDLMTIELKKETPIDHITYQTLKIKNNNSNSSNSEQHQQQQQHSDYNNNNSNVDKNNNNNSNNNSNHNNKQQESFTILLDSIYLLTTEHPDNIAITRRYGFFDTLLCLVPYGFVRGKALRILQQLIKYDPDISQREFDGLIKILTMGPHRSIQMKTDIFNAIRKLFGISKYARDSFREHGGFVAIISVLIGMESSFIKTVPEVARQDQDQQQQQQQEKVGGEGGDDKQTVVEESEEDIEESVLKSQFEDNEKLALLESICRITTSALCGNTLNRTSFEQQIGYSTFASGLMMTGVLSTLYASRVVDFIFDMVTENLNGSEAIGNRMLINNVDAFLVILDIIPHIDNPDYVLDIIKRLNEMADYGRFNQEALSKLSIPDWILTKFPKSLMNVNDPLQPHLLKLIQTVGANCLSGSELRRFVRLLQPEHSPEVLLKILASMAKSPSTPPYFEFNPNNRVSHGYIHLPIQQHQWPPTNGYTIIFWLYIEKNGPQIDLLQIYSEDKRSNLTIFIKSGVLTVHILNNSKYVIEFPSFTFEEGKWYHIGIVHSRRLLSGTDFKLFVNGFLKQTASKAQYPAQASGNLFCDIGSALPNRYTGEQIWRIGPFYLTEEPMSSKHINTIYFLGPNYSANFKGRFSPYQTYEIINHQNLTAIKELDYGDQLGPLNLVKLSMQIDESHIIIGLCANNKRITRKGHGINQQNNEKSTLPPHIEYIVGSSRDTPTKDPDVKVEIINQADLSGKLRGQLMGNVEAFRRNKVADGIRKIGGMPVALLLLEKANSSETLHDAMRLLVGVIQGHSTNTHEMSQINGYELGAWVLRRKSQYFNNQIIELLFDIVGINGNISVTGVANRNEGTVANWNACKYILMNYQLWKNTSLDIQKFVLQGFSDLIVDNHQHQFNSDSLRKIHLIQDLFDILQDDTVCEDIVPNIITVLFNMFNEKLIEDDVRLISAFLISGLNGQPSRRRHSQRLVGGETRMNRTVNRVFQMFLQVVTTSKDTSVIYRRVSSFWSFFFINEQHPPLSVALALRVSVAFFLIKSDYCHSFVKKSGFKLLSKILGNLCGYQEIYVTLTHLLLGSTPQSLLDQQTPGSTNYLEFHELLHIFKLNEQKLYCIEAAELILSLVKRSYEDNYRSVQDRSGNSTGSGDGSTSILDFGGLSPTPPYSTGNMSPHISSTSSSPQSSPLAVSQTIGTPTKESSGSSSTTTSGGQQTNTSSSVFQFVGSLLSKVEERTLELAGALEETDGQQPSWSNKKKRASISISHSQSSANLTSVSSSSSINNNFSSSVSDIGVVPPLMPSATPEVASNLQHTMLTYFMYLFHENHSFQQEFYRATLIESLIAILFPNGSVNLPPASQTLQSNNSTPPKKDRVLDLVLKFLCQIVLSALRKSSRAIPIAEAVLDGTPLKTTDDDYITYHTRILFEILYTIETNITKSEFFETDRGVHVQPIYRSLNRIIFDNNNDADFIGSLCYPLFRLTFGESAADTLESAIKLWKLLVQLKSPFAETLNWTLSLKTQQKGEVIDLRPGFDLLVSKGSGEFNRWMLENITQLNMVFEENAKRAHLNFTNAERKSAADYMADIKYRRKERTQKREKTETKASANEKEKNEHTTKKVEFFVRTEAERKKKIKQLENDKQKFNAKQFEAMRDQITRERAVWGPTLPSPLDKFKLDSTEGPYRMRKKTEKNYDFYKNYPYIPVTFVESNSSLIPLPCSDDSKAFMDIAGTPDAELLEPAYWKFTTADGTVLSSSSPALSSADNNNEQQSSQSGTRPSSSTKKRSSSLLSSVNSISSGISTSSKLPSESGSPLNASTDITPPESPLQSSSEDITEGSESKLFTLTEDEKQSILSGDVDTDTNQQSGTPSLTSQAPPQAFNQPDEEEIEEQEENTGMSTNEEENLAFTRLLDPYDQTYLREEMRRNPKLGSVMFNCGSVDGMDKIEGILLFCPVNLYIFDGYAKDEHTGEISEVEEKINMEWMAEGTVLPAKKVISHNYMKWGWDDVREVLKRRHLLRPVAIELFSTDGRNTLIVFKDEMTREEVHYRIVTNVSNNSIGDVSGISGSQTVEDDRDLGVKEKFTSIWRKSPLTLKWQQRQISNFQYLMHLNTLAGRSYNDLTQYPVFPWVLRDYESDDLDLDDQSVYRDLSKPMGALDEQRAEKFRERFENWDDQELNEHNQRVPKFHYGTHYSSAAIVLYYLIRLEPFTQHFLKLQSGRWDQADRLFSSISEAWTSSSCGSTGSIMELIPEFYYLPEFLLNTNKFNFGNKQGGEAINDVVLPPWAKGSVHEFIRLHRKALESDYVSEHIHEWIDLIFGYRQQGKAAEDALNVFYYLTYEGAVNIDLIEDPIEKAATIAQINNFGQTPKQLFDKPHPKRQSILPSFPFYAKTLVGNFIKDIGEPVGQIRLINERCAPAGFYKHLLPPNFTRYLAWGLPDGSIRYHSAGDKVKALEDHHDGPLTCLTATDDGNICVSGGTDSMVCVYNLKKFSLSKRLIGHTGTVTALAASRPYSVIVSGSEDQTCIIWDLNRLCYTRTLTGHDGPISCIGVHDTTGDIVTCSGTTINIYTINGDLMLSYKTSQIIYDQITSVLWSKGPEWLNENVLITGHRDGKIKIWGLESRLLPSIDNEPLSPLAYKNVIILRATFHSPTAHTNSVTSIYLTNDQQKLYSGDIDGRVCMWSDNEITQVRQRGWGGLNTDLRTILPTGTTKK</sequence>
<dbReference type="Gene3D" id="2.60.120.200">
    <property type="match status" value="1"/>
</dbReference>
<feature type="region of interest" description="Disordered" evidence="5">
    <location>
        <begin position="2036"/>
        <end position="2061"/>
    </location>
</feature>
<dbReference type="InterPro" id="IPR000409">
    <property type="entry name" value="BEACH_dom"/>
</dbReference>
<protein>
    <submittedName>
        <fullName evidence="8">BEACH domain-containing protein</fullName>
    </submittedName>
</protein>
<keyword evidence="2" id="KW-0677">Repeat</keyword>
<dbReference type="EMBL" id="ADBJ01000038">
    <property type="protein sequence ID" value="EFA78057.1"/>
    <property type="molecule type" value="Genomic_DNA"/>
</dbReference>
<dbReference type="InterPro" id="IPR001680">
    <property type="entry name" value="WD40_rpt"/>
</dbReference>
<dbReference type="GeneID" id="31364181"/>
<feature type="compositionally biased region" description="Low complexity" evidence="5">
    <location>
        <begin position="1621"/>
        <end position="1639"/>
    </location>
</feature>
<dbReference type="InterPro" id="IPR016024">
    <property type="entry name" value="ARM-type_fold"/>
</dbReference>
<feature type="compositionally biased region" description="Low complexity" evidence="5">
    <location>
        <begin position="1590"/>
        <end position="1602"/>
    </location>
</feature>
<feature type="region of interest" description="Disordered" evidence="5">
    <location>
        <begin position="1586"/>
        <end position="1665"/>
    </location>
</feature>
<dbReference type="Pfam" id="PF02138">
    <property type="entry name" value="Beach"/>
    <property type="match status" value="1"/>
</dbReference>
<dbReference type="SUPFAM" id="SSF48371">
    <property type="entry name" value="ARM repeat"/>
    <property type="match status" value="1"/>
</dbReference>
<dbReference type="PANTHER" id="PTHR46108">
    <property type="entry name" value="BLUE CHEESE"/>
    <property type="match status" value="1"/>
</dbReference>
<feature type="compositionally biased region" description="Low complexity" evidence="5">
    <location>
        <begin position="18"/>
        <end position="29"/>
    </location>
</feature>
<feature type="compositionally biased region" description="Low complexity" evidence="5">
    <location>
        <begin position="2199"/>
        <end position="2252"/>
    </location>
</feature>
<dbReference type="InterPro" id="IPR036322">
    <property type="entry name" value="WD40_repeat_dom_sf"/>
</dbReference>
<feature type="compositionally biased region" description="Low complexity" evidence="5">
    <location>
        <begin position="36"/>
        <end position="51"/>
    </location>
</feature>
<dbReference type="Pfam" id="PF14844">
    <property type="entry name" value="PH_BEACH"/>
    <property type="match status" value="1"/>
</dbReference>
<evidence type="ECO:0000256" key="5">
    <source>
        <dbReference type="SAM" id="MobiDB-lite"/>
    </source>
</evidence>
<feature type="compositionally biased region" description="Low complexity" evidence="5">
    <location>
        <begin position="77"/>
        <end position="91"/>
    </location>
</feature>
<evidence type="ECO:0000256" key="1">
    <source>
        <dbReference type="ARBA" id="ARBA00022574"/>
    </source>
</evidence>
<dbReference type="SMART" id="SM01026">
    <property type="entry name" value="Beach"/>
    <property type="match status" value="1"/>
</dbReference>
<dbReference type="InParanoid" id="D3BJH7"/>
<proteinExistence type="predicted"/>
<keyword evidence="9" id="KW-1185">Reference proteome</keyword>
<evidence type="ECO:0000313" key="8">
    <source>
        <dbReference type="EMBL" id="EFA78057.1"/>
    </source>
</evidence>
<dbReference type="InterPro" id="IPR051944">
    <property type="entry name" value="BEACH_domain_protein"/>
</dbReference>
<feature type="compositionally biased region" description="Basic and acidic residues" evidence="5">
    <location>
        <begin position="2041"/>
        <end position="2061"/>
    </location>
</feature>
<dbReference type="SUPFAM" id="SSF81837">
    <property type="entry name" value="BEACH domain"/>
    <property type="match status" value="1"/>
</dbReference>
<feature type="domain" description="BEACH" evidence="6">
    <location>
        <begin position="2524"/>
        <end position="2822"/>
    </location>
</feature>
<dbReference type="InterPro" id="IPR036372">
    <property type="entry name" value="BEACH_dom_sf"/>
</dbReference>
<feature type="compositionally biased region" description="Polar residues" evidence="5">
    <location>
        <begin position="2305"/>
        <end position="2325"/>
    </location>
</feature>
<dbReference type="SUPFAM" id="SSF49899">
    <property type="entry name" value="Concanavalin A-like lectins/glucanases"/>
    <property type="match status" value="1"/>
</dbReference>
<dbReference type="RefSeq" id="XP_020430184.1">
    <property type="nucleotide sequence ID" value="XM_020579509.1"/>
</dbReference>
<feature type="region of interest" description="Disordered" evidence="5">
    <location>
        <begin position="656"/>
        <end position="688"/>
    </location>
</feature>
<evidence type="ECO:0000259" key="6">
    <source>
        <dbReference type="PROSITE" id="PS50197"/>
    </source>
</evidence>
<dbReference type="PROSITE" id="PS50197">
    <property type="entry name" value="BEACH"/>
    <property type="match status" value="1"/>
</dbReference>
<feature type="region of interest" description="Disordered" evidence="5">
    <location>
        <begin position="18"/>
        <end position="93"/>
    </location>
</feature>
<dbReference type="CDD" id="cd01201">
    <property type="entry name" value="PH_BEACH"/>
    <property type="match status" value="1"/>
</dbReference>
<organism evidence="8 9">
    <name type="scientific">Heterostelium pallidum (strain ATCC 26659 / Pp 5 / PN500)</name>
    <name type="common">Cellular slime mold</name>
    <name type="synonym">Polysphondylium pallidum</name>
    <dbReference type="NCBI Taxonomy" id="670386"/>
    <lineage>
        <taxon>Eukaryota</taxon>
        <taxon>Amoebozoa</taxon>
        <taxon>Evosea</taxon>
        <taxon>Eumycetozoa</taxon>
        <taxon>Dictyostelia</taxon>
        <taxon>Acytosteliales</taxon>
        <taxon>Acytosteliaceae</taxon>
        <taxon>Heterostelium</taxon>
    </lineage>
</organism>
<keyword evidence="4" id="KW-0175">Coiled coil</keyword>
<dbReference type="FunFam" id="1.10.1540.10:FF:000002">
    <property type="entry name" value="WD repeat and FYVE domain containing 3"/>
    <property type="match status" value="1"/>
</dbReference>
<feature type="compositionally biased region" description="Low complexity" evidence="5">
    <location>
        <begin position="662"/>
        <end position="671"/>
    </location>
</feature>
<dbReference type="PROSITE" id="PS50294">
    <property type="entry name" value="WD_REPEATS_REGION"/>
    <property type="match status" value="1"/>
</dbReference>
<feature type="repeat" description="WD" evidence="3">
    <location>
        <begin position="2940"/>
        <end position="2974"/>
    </location>
</feature>
<feature type="repeat" description="WD" evidence="3">
    <location>
        <begin position="3094"/>
        <end position="3126"/>
    </location>
</feature>
<dbReference type="FunCoup" id="D3BJH7">
    <property type="interactions" value="168"/>
</dbReference>
<feature type="region of interest" description="Disordered" evidence="5">
    <location>
        <begin position="2199"/>
        <end position="2283"/>
    </location>
</feature>
<accession>D3BJH7</accession>
<feature type="compositionally biased region" description="Pro residues" evidence="5">
    <location>
        <begin position="52"/>
        <end position="64"/>
    </location>
</feature>
<evidence type="ECO:0000256" key="2">
    <source>
        <dbReference type="ARBA" id="ARBA00022737"/>
    </source>
</evidence>
<dbReference type="SUPFAM" id="SSF50729">
    <property type="entry name" value="PH domain-like"/>
    <property type="match status" value="1"/>
</dbReference>
<dbReference type="PANTHER" id="PTHR46108:SF4">
    <property type="entry name" value="BLUE CHEESE"/>
    <property type="match status" value="1"/>
</dbReference>
<evidence type="ECO:0000313" key="9">
    <source>
        <dbReference type="Proteomes" id="UP000001396"/>
    </source>
</evidence>
<feature type="compositionally biased region" description="Polar residues" evidence="5">
    <location>
        <begin position="2253"/>
        <end position="2276"/>
    </location>
</feature>
<feature type="compositionally biased region" description="Acidic residues" evidence="5">
    <location>
        <begin position="2327"/>
        <end position="2337"/>
    </location>
</feature>
<dbReference type="SMART" id="SM00320">
    <property type="entry name" value="WD40"/>
    <property type="match status" value="5"/>
</dbReference>
<evidence type="ECO:0000259" key="7">
    <source>
        <dbReference type="PROSITE" id="PS51783"/>
    </source>
</evidence>
<feature type="region of interest" description="Disordered" evidence="5">
    <location>
        <begin position="2300"/>
        <end position="2350"/>
    </location>
</feature>
<feature type="domain" description="BEACH-type PH" evidence="7">
    <location>
        <begin position="2369"/>
        <end position="2494"/>
    </location>
</feature>
<dbReference type="InterPro" id="IPR013320">
    <property type="entry name" value="ConA-like_dom_sf"/>
</dbReference>
<dbReference type="Gene3D" id="2.30.29.30">
    <property type="entry name" value="Pleckstrin-homology domain (PH domain)/Phosphotyrosine-binding domain (PTB)"/>
    <property type="match status" value="1"/>
</dbReference>
<feature type="region of interest" description="Disordered" evidence="5">
    <location>
        <begin position="480"/>
        <end position="522"/>
    </location>
</feature>
<dbReference type="PROSITE" id="PS00678">
    <property type="entry name" value="WD_REPEATS_1"/>
    <property type="match status" value="1"/>
</dbReference>
<dbReference type="Gene3D" id="2.130.10.10">
    <property type="entry name" value="YVTN repeat-like/Quinoprotein amine dehydrogenase"/>
    <property type="match status" value="2"/>
</dbReference>
<dbReference type="InterPro" id="IPR019775">
    <property type="entry name" value="WD40_repeat_CS"/>
</dbReference>
<dbReference type="SUPFAM" id="SSF50978">
    <property type="entry name" value="WD40 repeat-like"/>
    <property type="match status" value="1"/>
</dbReference>
<dbReference type="Pfam" id="PF00400">
    <property type="entry name" value="WD40"/>
    <property type="match status" value="4"/>
</dbReference>
<gene>
    <name evidence="8" type="primary">lvsA</name>
    <name evidence="8" type="ORF">PPL_08703</name>
</gene>
<feature type="region of interest" description="Disordered" evidence="5">
    <location>
        <begin position="1690"/>
        <end position="1709"/>
    </location>
</feature>
<dbReference type="InterPro" id="IPR023362">
    <property type="entry name" value="PH-BEACH_dom"/>
</dbReference>
<name>D3BJH7_HETP5</name>
<dbReference type="OMA" id="GVCHLIE"/>
<keyword evidence="1 3" id="KW-0853">WD repeat</keyword>
<dbReference type="Pfam" id="PF13385">
    <property type="entry name" value="Laminin_G_3"/>
    <property type="match status" value="1"/>
</dbReference>
<dbReference type="InterPro" id="IPR015943">
    <property type="entry name" value="WD40/YVTN_repeat-like_dom_sf"/>
</dbReference>
<dbReference type="STRING" id="670386.D3BJH7"/>
<reference evidence="8 9" key="1">
    <citation type="journal article" date="2011" name="Genome Res.">
        <title>Phylogeny-wide analysis of social amoeba genomes highlights ancient origins for complex intercellular communication.</title>
        <authorList>
            <person name="Heidel A.J."/>
            <person name="Lawal H.M."/>
            <person name="Felder M."/>
            <person name="Schilde C."/>
            <person name="Helps N.R."/>
            <person name="Tunggal B."/>
            <person name="Rivero F."/>
            <person name="John U."/>
            <person name="Schleicher M."/>
            <person name="Eichinger L."/>
            <person name="Platzer M."/>
            <person name="Noegel A.A."/>
            <person name="Schaap P."/>
            <person name="Gloeckner G."/>
        </authorList>
    </citation>
    <scope>NUCLEOTIDE SEQUENCE [LARGE SCALE GENOMIC DNA]</scope>
    <source>
        <strain evidence="9">ATCC 26659 / Pp 5 / PN500</strain>
    </source>
</reference>
<comment type="caution">
    <text evidence="8">The sequence shown here is derived from an EMBL/GenBank/DDBJ whole genome shotgun (WGS) entry which is preliminary data.</text>
</comment>
<feature type="coiled-coil region" evidence="4">
    <location>
        <begin position="2072"/>
        <end position="2099"/>
    </location>
</feature>
<dbReference type="Proteomes" id="UP000001396">
    <property type="component" value="Unassembled WGS sequence"/>
</dbReference>
<dbReference type="CDD" id="cd06071">
    <property type="entry name" value="Beach"/>
    <property type="match status" value="1"/>
</dbReference>
<dbReference type="PROSITE" id="PS50082">
    <property type="entry name" value="WD_REPEATS_2"/>
    <property type="match status" value="2"/>
</dbReference>
<dbReference type="PROSITE" id="PS51783">
    <property type="entry name" value="PH_BEACH"/>
    <property type="match status" value="1"/>
</dbReference>
<evidence type="ECO:0000256" key="4">
    <source>
        <dbReference type="SAM" id="Coils"/>
    </source>
</evidence>
<dbReference type="Gene3D" id="1.10.1540.10">
    <property type="entry name" value="BEACH domain"/>
    <property type="match status" value="1"/>
</dbReference>
<evidence type="ECO:0000256" key="3">
    <source>
        <dbReference type="PROSITE-ProRule" id="PRU00221"/>
    </source>
</evidence>
<dbReference type="InterPro" id="IPR011993">
    <property type="entry name" value="PH-like_dom_sf"/>
</dbReference>